<protein>
    <recommendedName>
        <fullName evidence="4">DUF4890 domain-containing protein</fullName>
    </recommendedName>
</protein>
<feature type="chain" id="PRO_5020329226" description="DUF4890 domain-containing protein" evidence="1">
    <location>
        <begin position="24"/>
        <end position="128"/>
    </location>
</feature>
<gene>
    <name evidence="2" type="ORF">ESB13_21175</name>
</gene>
<dbReference type="Proteomes" id="UP000290545">
    <property type="component" value="Unassembled WGS sequence"/>
</dbReference>
<reference evidence="2 3" key="1">
    <citation type="submission" date="2019-01" db="EMBL/GenBank/DDBJ databases">
        <title>Filimonas sp. strain TTM-71.</title>
        <authorList>
            <person name="Chen W.-M."/>
        </authorList>
    </citation>
    <scope>NUCLEOTIDE SEQUENCE [LARGE SCALE GENOMIC DNA]</scope>
    <source>
        <strain evidence="2 3">TTM-71</strain>
    </source>
</reference>
<comment type="caution">
    <text evidence="2">The sequence shown here is derived from an EMBL/GenBank/DDBJ whole genome shotgun (WGS) entry which is preliminary data.</text>
</comment>
<accession>A0A4Q1D301</accession>
<name>A0A4Q1D301_9BACT</name>
<dbReference type="EMBL" id="SDHZ01000004">
    <property type="protein sequence ID" value="RXK81445.1"/>
    <property type="molecule type" value="Genomic_DNA"/>
</dbReference>
<feature type="signal peptide" evidence="1">
    <location>
        <begin position="1"/>
        <end position="23"/>
    </location>
</feature>
<evidence type="ECO:0000313" key="3">
    <source>
        <dbReference type="Proteomes" id="UP000290545"/>
    </source>
</evidence>
<dbReference type="AlphaFoldDB" id="A0A4Q1D301"/>
<proteinExistence type="predicted"/>
<evidence type="ECO:0008006" key="4">
    <source>
        <dbReference type="Google" id="ProtNLM"/>
    </source>
</evidence>
<evidence type="ECO:0000256" key="1">
    <source>
        <dbReference type="SAM" id="SignalP"/>
    </source>
</evidence>
<dbReference type="RefSeq" id="WP_129005696.1">
    <property type="nucleotide sequence ID" value="NZ_SDHZ01000004.1"/>
</dbReference>
<keyword evidence="1" id="KW-0732">Signal</keyword>
<dbReference type="OrthoDB" id="5569165at2"/>
<keyword evidence="3" id="KW-1185">Reference proteome</keyword>
<sequence length="128" mass="14604">MKLFKIAALFICCLMLSVMYVHAQDLGNSTPEERAAMQTEWLKTKLSLSSEQETKVNEINLKYAREMDPVLKGSGGKLAKLKKAKAINDKKEAEYKTVFSSEQFATYQKLKSDMKDQMKAKMKERKNG</sequence>
<organism evidence="2 3">
    <name type="scientific">Filimonas effusa</name>
    <dbReference type="NCBI Taxonomy" id="2508721"/>
    <lineage>
        <taxon>Bacteria</taxon>
        <taxon>Pseudomonadati</taxon>
        <taxon>Bacteroidota</taxon>
        <taxon>Chitinophagia</taxon>
        <taxon>Chitinophagales</taxon>
        <taxon>Chitinophagaceae</taxon>
        <taxon>Filimonas</taxon>
    </lineage>
</organism>
<evidence type="ECO:0000313" key="2">
    <source>
        <dbReference type="EMBL" id="RXK81445.1"/>
    </source>
</evidence>